<dbReference type="PROSITE" id="PS51349">
    <property type="entry name" value="FMN_HYDROXY_ACID_DH_2"/>
    <property type="match status" value="1"/>
</dbReference>
<dbReference type="FunFam" id="3.20.20.70:FF:000062">
    <property type="entry name" value="Cytochrome b2, mitochondrial, putative"/>
    <property type="match status" value="1"/>
</dbReference>
<dbReference type="GO" id="GO:0006089">
    <property type="term" value="P:lactate metabolic process"/>
    <property type="evidence" value="ECO:0007669"/>
    <property type="project" value="TreeGrafter"/>
</dbReference>
<comment type="cofactor">
    <cofactor evidence="2">
        <name>heme b</name>
        <dbReference type="ChEBI" id="CHEBI:60344"/>
    </cofactor>
</comment>
<evidence type="ECO:0000256" key="9">
    <source>
        <dbReference type="ARBA" id="ARBA00023002"/>
    </source>
</evidence>
<evidence type="ECO:0000256" key="12">
    <source>
        <dbReference type="ARBA" id="ARBA00052399"/>
    </source>
</evidence>
<evidence type="ECO:0000256" key="1">
    <source>
        <dbReference type="ARBA" id="ARBA00001917"/>
    </source>
</evidence>
<evidence type="ECO:0000256" key="13">
    <source>
        <dbReference type="ARBA" id="ARBA00061137"/>
    </source>
</evidence>
<dbReference type="InterPro" id="IPR018506">
    <property type="entry name" value="Cyt_B5_heme-BS"/>
</dbReference>
<dbReference type="GO" id="GO:0004460">
    <property type="term" value="F:L-lactate dehydrogenase (cytochrome) activity"/>
    <property type="evidence" value="ECO:0007669"/>
    <property type="project" value="UniProtKB-EC"/>
</dbReference>
<evidence type="ECO:0000256" key="11">
    <source>
        <dbReference type="ARBA" id="ARBA00023128"/>
    </source>
</evidence>
<protein>
    <recommendedName>
        <fullName evidence="16">L-lactate dehydrogenase (cytochrome)</fullName>
        <ecNumber evidence="15">1.1.2.3</ecNumber>
    </recommendedName>
</protein>
<comment type="similarity">
    <text evidence="14">In the N-terminal section; belongs to the cytochrome b5 family.</text>
</comment>
<keyword evidence="8" id="KW-0479">Metal-binding</keyword>
<comment type="cofactor">
    <cofactor evidence="1">
        <name>FMN</name>
        <dbReference type="ChEBI" id="CHEBI:58210"/>
    </cofactor>
</comment>
<evidence type="ECO:0000256" key="5">
    <source>
        <dbReference type="ARBA" id="ARBA00022617"/>
    </source>
</evidence>
<dbReference type="OrthoDB" id="1925334at2759"/>
<organism evidence="19 20">
    <name type="scientific">Scheffersomyces spartinae</name>
    <dbReference type="NCBI Taxonomy" id="45513"/>
    <lineage>
        <taxon>Eukaryota</taxon>
        <taxon>Fungi</taxon>
        <taxon>Dikarya</taxon>
        <taxon>Ascomycota</taxon>
        <taxon>Saccharomycotina</taxon>
        <taxon>Pichiomycetes</taxon>
        <taxon>Debaryomycetaceae</taxon>
        <taxon>Scheffersomyces</taxon>
    </lineage>
</organism>
<dbReference type="Gene3D" id="3.10.120.10">
    <property type="entry name" value="Cytochrome b5-like heme/steroid binding domain"/>
    <property type="match status" value="1"/>
</dbReference>
<dbReference type="InterPro" id="IPR008259">
    <property type="entry name" value="FMN_hydac_DH_AS"/>
</dbReference>
<feature type="domain" description="FMN hydroxy acid dehydrogenase" evidence="18">
    <location>
        <begin position="172"/>
        <end position="530"/>
    </location>
</feature>
<dbReference type="EMBL" id="JAHMUF010000010">
    <property type="protein sequence ID" value="KAG7193630.1"/>
    <property type="molecule type" value="Genomic_DNA"/>
</dbReference>
<comment type="catalytic activity">
    <reaction evidence="12">
        <text>(S)-lactate + 2 Fe(III)-[cytochrome c] = 2 Fe(II)-[cytochrome c] + pyruvate + 2 H(+)</text>
        <dbReference type="Rhea" id="RHEA:19909"/>
        <dbReference type="Rhea" id="RHEA-COMP:10350"/>
        <dbReference type="Rhea" id="RHEA-COMP:14399"/>
        <dbReference type="ChEBI" id="CHEBI:15361"/>
        <dbReference type="ChEBI" id="CHEBI:15378"/>
        <dbReference type="ChEBI" id="CHEBI:16651"/>
        <dbReference type="ChEBI" id="CHEBI:29033"/>
        <dbReference type="ChEBI" id="CHEBI:29034"/>
        <dbReference type="EC" id="1.1.2.3"/>
    </reaction>
    <physiologicalReaction direction="left-to-right" evidence="12">
        <dbReference type="Rhea" id="RHEA:19910"/>
    </physiologicalReaction>
</comment>
<keyword evidence="9" id="KW-0560">Oxidoreductase</keyword>
<dbReference type="SUPFAM" id="SSF51395">
    <property type="entry name" value="FMN-linked oxidoreductases"/>
    <property type="match status" value="1"/>
</dbReference>
<dbReference type="GO" id="GO:0046872">
    <property type="term" value="F:metal ion binding"/>
    <property type="evidence" value="ECO:0007669"/>
    <property type="project" value="UniProtKB-KW"/>
</dbReference>
<dbReference type="Pfam" id="PF00173">
    <property type="entry name" value="Cyt-b5"/>
    <property type="match status" value="1"/>
</dbReference>
<dbReference type="RefSeq" id="XP_043049178.1">
    <property type="nucleotide sequence ID" value="XM_043191166.1"/>
</dbReference>
<keyword evidence="6" id="KW-0285">Flavoprotein</keyword>
<dbReference type="PANTHER" id="PTHR10578:SF148">
    <property type="entry name" value="L-LACTATE DEHYDROGENASE (CYTOCHROME)"/>
    <property type="match status" value="1"/>
</dbReference>
<dbReference type="InterPro" id="IPR037396">
    <property type="entry name" value="FMN_HAD"/>
</dbReference>
<evidence type="ECO:0000256" key="14">
    <source>
        <dbReference type="ARBA" id="ARBA00061589"/>
    </source>
</evidence>
<comment type="subunit">
    <text evidence="4">Homotetramer.</text>
</comment>
<dbReference type="PROSITE" id="PS00557">
    <property type="entry name" value="FMN_HYDROXY_ACID_DH_1"/>
    <property type="match status" value="1"/>
</dbReference>
<comment type="subcellular location">
    <subcellularLocation>
        <location evidence="3">Mitochondrion intermembrane space</location>
    </subcellularLocation>
</comment>
<evidence type="ECO:0000256" key="7">
    <source>
        <dbReference type="ARBA" id="ARBA00022643"/>
    </source>
</evidence>
<evidence type="ECO:0000313" key="19">
    <source>
        <dbReference type="EMBL" id="KAG7193630.1"/>
    </source>
</evidence>
<dbReference type="PROSITE" id="PS00191">
    <property type="entry name" value="CYTOCHROME_B5_1"/>
    <property type="match status" value="1"/>
</dbReference>
<comment type="caution">
    <text evidence="19">The sequence shown here is derived from an EMBL/GenBank/DDBJ whole genome shotgun (WGS) entry which is preliminary data.</text>
</comment>
<keyword evidence="20" id="KW-1185">Reference proteome</keyword>
<dbReference type="InterPro" id="IPR000262">
    <property type="entry name" value="FMN-dep_DH"/>
</dbReference>
<evidence type="ECO:0000256" key="2">
    <source>
        <dbReference type="ARBA" id="ARBA00001970"/>
    </source>
</evidence>
<dbReference type="EC" id="1.1.2.3" evidence="15"/>
<dbReference type="SUPFAM" id="SSF55856">
    <property type="entry name" value="Cytochrome b5-like heme/steroid binding domain"/>
    <property type="match status" value="1"/>
</dbReference>
<keyword evidence="10" id="KW-0408">Iron</keyword>
<dbReference type="CDD" id="cd02922">
    <property type="entry name" value="FCB2_FMN"/>
    <property type="match status" value="1"/>
</dbReference>
<dbReference type="SMART" id="SM01117">
    <property type="entry name" value="Cyt-b5"/>
    <property type="match status" value="1"/>
</dbReference>
<dbReference type="GO" id="GO:0005758">
    <property type="term" value="C:mitochondrial intermembrane space"/>
    <property type="evidence" value="ECO:0007669"/>
    <property type="project" value="UniProtKB-SubCell"/>
</dbReference>
<proteinExistence type="inferred from homology"/>
<keyword evidence="11" id="KW-0496">Mitochondrion</keyword>
<dbReference type="GO" id="GO:0020037">
    <property type="term" value="F:heme binding"/>
    <property type="evidence" value="ECO:0007669"/>
    <property type="project" value="InterPro"/>
</dbReference>
<dbReference type="Pfam" id="PF01070">
    <property type="entry name" value="FMN_dh"/>
    <property type="match status" value="1"/>
</dbReference>
<name>A0A9P7V906_9ASCO</name>
<evidence type="ECO:0000256" key="16">
    <source>
        <dbReference type="ARBA" id="ARBA00068515"/>
    </source>
</evidence>
<dbReference type="InterPro" id="IPR036400">
    <property type="entry name" value="Cyt_B5-like_heme/steroid_sf"/>
</dbReference>
<gene>
    <name evidence="19" type="primary">CYB2</name>
    <name evidence="19" type="ORF">KQ657_000313</name>
</gene>
<evidence type="ECO:0000256" key="10">
    <source>
        <dbReference type="ARBA" id="ARBA00023004"/>
    </source>
</evidence>
<dbReference type="PRINTS" id="PR00363">
    <property type="entry name" value="CYTOCHROMEB5"/>
</dbReference>
<evidence type="ECO:0000256" key="3">
    <source>
        <dbReference type="ARBA" id="ARBA00004569"/>
    </source>
</evidence>
<comment type="similarity">
    <text evidence="13">In the C-terminal section; belongs to the FMN-dependent alpha-hydroxy acid dehydrogenase family.</text>
</comment>
<evidence type="ECO:0000256" key="6">
    <source>
        <dbReference type="ARBA" id="ARBA00022630"/>
    </source>
</evidence>
<accession>A0A9P7V906</accession>
<evidence type="ECO:0000256" key="4">
    <source>
        <dbReference type="ARBA" id="ARBA00011881"/>
    </source>
</evidence>
<evidence type="ECO:0000256" key="8">
    <source>
        <dbReference type="ARBA" id="ARBA00022723"/>
    </source>
</evidence>
<dbReference type="Proteomes" id="UP000790833">
    <property type="component" value="Unassembled WGS sequence"/>
</dbReference>
<dbReference type="GeneID" id="66113687"/>
<dbReference type="InterPro" id="IPR037458">
    <property type="entry name" value="L-MDH/L-LDH_FMN-bd"/>
</dbReference>
<dbReference type="Gene3D" id="3.20.20.70">
    <property type="entry name" value="Aldolase class I"/>
    <property type="match status" value="1"/>
</dbReference>
<feature type="domain" description="Cytochrome b5 heme-binding" evidence="17">
    <location>
        <begin position="68"/>
        <end position="146"/>
    </location>
</feature>
<dbReference type="InterPro" id="IPR001199">
    <property type="entry name" value="Cyt_B5-like_heme/steroid-bd"/>
</dbReference>
<dbReference type="PROSITE" id="PS50255">
    <property type="entry name" value="CYTOCHROME_B5_2"/>
    <property type="match status" value="1"/>
</dbReference>
<dbReference type="AlphaFoldDB" id="A0A9P7V906"/>
<evidence type="ECO:0000313" key="20">
    <source>
        <dbReference type="Proteomes" id="UP000790833"/>
    </source>
</evidence>
<keyword evidence="5" id="KW-0349">Heme</keyword>
<sequence length="558" mass="62706">MYLRSRIPRLAHRYRRVVPVRAYSQALRHLPLKNNLQWKLAIGSIAVLVSGSYLLTPNEIRLDSPPTGTPVSSEELSKHTTLQSRIWVAINGDVYDLTDFLSLHPGGAKIIMHYAGKNASKIFNKYHAKDFFAKFLTPESYVGPLIDELDEEPDITESGDAEERKRMMENKPPLSDMFNLSDFEYVAKQILPPNAWAYYSSAADDEISLRENHYAYHRIFFHPKVLVDVSEIDISTEFLGEKVDAPFYCSAAAQARLGNEDGELSIARGCGDENIIQMISSQASFSFDEITDAKPDGANQWFQLYVLPDREKAYDAIKACEKKDIKGIFVTVDTALLGRREKDLRHRVFSTGDGDDNEVTAFVAENDPIMAFKDPILTWKDIQKFKEATDIPIAIKGVQRLEDVLIAIDNGVSAVVLSNHGGRQLDFARSPVEILAEVMPVLRERGLDKKIEVYVDGGISRGSDVIKALCLGAKGVGLGRAFLYANSAYGEDGVKKAIQLLKSEMYLDMKLLGVSKIEDLTPDLLDLRNLYARPHLNDYLYNQTYEPLQSPKFREPQD</sequence>
<keyword evidence="7" id="KW-0288">FMN</keyword>
<dbReference type="InterPro" id="IPR013785">
    <property type="entry name" value="Aldolase_TIM"/>
</dbReference>
<reference evidence="19" key="1">
    <citation type="submission" date="2021-03" db="EMBL/GenBank/DDBJ databases">
        <authorList>
            <person name="Palmer J.M."/>
        </authorList>
    </citation>
    <scope>NUCLEOTIDE SEQUENCE</scope>
    <source>
        <strain evidence="19">ARV_011</strain>
    </source>
</reference>
<evidence type="ECO:0000259" key="17">
    <source>
        <dbReference type="PROSITE" id="PS50255"/>
    </source>
</evidence>
<dbReference type="PANTHER" id="PTHR10578">
    <property type="entry name" value="S -2-HYDROXY-ACID OXIDASE-RELATED"/>
    <property type="match status" value="1"/>
</dbReference>
<evidence type="ECO:0000256" key="15">
    <source>
        <dbReference type="ARBA" id="ARBA00066458"/>
    </source>
</evidence>
<evidence type="ECO:0000259" key="18">
    <source>
        <dbReference type="PROSITE" id="PS51349"/>
    </source>
</evidence>